<comment type="caution">
    <text evidence="5">The sequence shown here is derived from an EMBL/GenBank/DDBJ whole genome shotgun (WGS) entry which is preliminary data.</text>
</comment>
<dbReference type="Gene3D" id="3.40.50.300">
    <property type="entry name" value="P-loop containing nucleotide triphosphate hydrolases"/>
    <property type="match status" value="1"/>
</dbReference>
<gene>
    <name evidence="5" type="ORF">H8S40_08790</name>
</gene>
<keyword evidence="2" id="KW-0067">ATP-binding</keyword>
<evidence type="ECO:0000313" key="6">
    <source>
        <dbReference type="Proteomes" id="UP000631576"/>
    </source>
</evidence>
<dbReference type="InterPro" id="IPR025158">
    <property type="entry name" value="Mg_chelat-rel_C"/>
</dbReference>
<dbReference type="Proteomes" id="UP000631576">
    <property type="component" value="Unassembled WGS sequence"/>
</dbReference>
<dbReference type="SUPFAM" id="SSF52540">
    <property type="entry name" value="P-loop containing nucleoside triphosphate hydrolases"/>
    <property type="match status" value="1"/>
</dbReference>
<keyword evidence="6" id="KW-1185">Reference proteome</keyword>
<dbReference type="Pfam" id="PF13335">
    <property type="entry name" value="Mg_chelatase_C"/>
    <property type="match status" value="1"/>
</dbReference>
<dbReference type="InterPro" id="IPR004482">
    <property type="entry name" value="Mg_chelat-rel"/>
</dbReference>
<name>A0ABR7G894_9FIRM</name>
<evidence type="ECO:0000259" key="4">
    <source>
        <dbReference type="Pfam" id="PF13335"/>
    </source>
</evidence>
<dbReference type="InterPro" id="IPR045006">
    <property type="entry name" value="CHLI-like"/>
</dbReference>
<dbReference type="SUPFAM" id="SSF54211">
    <property type="entry name" value="Ribosomal protein S5 domain 2-like"/>
    <property type="match status" value="1"/>
</dbReference>
<dbReference type="PANTHER" id="PTHR32039:SF7">
    <property type="entry name" value="COMPETENCE PROTEIN COMM"/>
    <property type="match status" value="1"/>
</dbReference>
<proteinExistence type="predicted"/>
<dbReference type="NCBIfam" id="TIGR00368">
    <property type="entry name" value="YifB family Mg chelatase-like AAA ATPase"/>
    <property type="match status" value="1"/>
</dbReference>
<dbReference type="InterPro" id="IPR014721">
    <property type="entry name" value="Ribsml_uS5_D2-typ_fold_subgr"/>
</dbReference>
<dbReference type="PANTHER" id="PTHR32039">
    <property type="entry name" value="MAGNESIUM-CHELATASE SUBUNIT CHLI"/>
    <property type="match status" value="1"/>
</dbReference>
<dbReference type="Pfam" id="PF01078">
    <property type="entry name" value="Mg_chelatase"/>
    <property type="match status" value="1"/>
</dbReference>
<reference evidence="5 6" key="1">
    <citation type="submission" date="2020-08" db="EMBL/GenBank/DDBJ databases">
        <title>Genome public.</title>
        <authorList>
            <person name="Liu C."/>
            <person name="Sun Q."/>
        </authorList>
    </citation>
    <scope>NUCLEOTIDE SEQUENCE [LARGE SCALE GENOMIC DNA]</scope>
    <source>
        <strain evidence="5 6">NSJ-13</strain>
    </source>
</reference>
<dbReference type="InterPro" id="IPR027417">
    <property type="entry name" value="P-loop_NTPase"/>
</dbReference>
<evidence type="ECO:0000259" key="3">
    <source>
        <dbReference type="Pfam" id="PF01078"/>
    </source>
</evidence>
<dbReference type="PRINTS" id="PR01657">
    <property type="entry name" value="MCMFAMILY"/>
</dbReference>
<protein>
    <submittedName>
        <fullName evidence="5">YifB family Mg chelatase-like AAA ATPase</fullName>
    </submittedName>
</protein>
<keyword evidence="1" id="KW-0547">Nucleotide-binding</keyword>
<evidence type="ECO:0000256" key="1">
    <source>
        <dbReference type="ARBA" id="ARBA00022741"/>
    </source>
</evidence>
<dbReference type="RefSeq" id="WP_186865070.1">
    <property type="nucleotide sequence ID" value="NZ_JACOPE010000001.1"/>
</dbReference>
<dbReference type="Pfam" id="PF13541">
    <property type="entry name" value="ChlI"/>
    <property type="match status" value="1"/>
</dbReference>
<dbReference type="InterPro" id="IPR001208">
    <property type="entry name" value="MCM_dom"/>
</dbReference>
<dbReference type="EMBL" id="JACOPE010000001">
    <property type="protein sequence ID" value="MBC5683659.1"/>
    <property type="molecule type" value="Genomic_DNA"/>
</dbReference>
<organism evidence="5 6">
    <name type="scientific">Ruminococcus hominis</name>
    <dbReference type="NCBI Taxonomy" id="2763065"/>
    <lineage>
        <taxon>Bacteria</taxon>
        <taxon>Bacillati</taxon>
        <taxon>Bacillota</taxon>
        <taxon>Clostridia</taxon>
        <taxon>Eubacteriales</taxon>
        <taxon>Oscillospiraceae</taxon>
        <taxon>Ruminococcus</taxon>
    </lineage>
</organism>
<dbReference type="InterPro" id="IPR000523">
    <property type="entry name" value="Mg_chelatse_chII-like_cat_dom"/>
</dbReference>
<evidence type="ECO:0000313" key="5">
    <source>
        <dbReference type="EMBL" id="MBC5683659.1"/>
    </source>
</evidence>
<sequence>MGFSTVLSASVFGLKVELVNVEADVSNGLPMFHMVGYLSSEVKEATDRVRTAIHNSGMEFPAKKTIINLAPATIKKRGAAFDLPIAVAILTALGQLEQASVENIMMLGELSLDGNVKSVTGVLPIVLEAKKRGIKTCVLPKANVLEGALVEGMKVIGVENLEETVLFLTGEAKINATLCSSKDRGENLEPPLDYSDVYGQAAVKRATEIAVAGNHNLLLIGPPGSAKSMIAKRIPTIFPEMTREESIEITKIYSVLGMLEETDPLICTRPFRSVHHTATKTSLVGGGRIPRPGEISLAHSGVLFLDELPEFSREVLEVLRQPLEEHQIRIARAQGTYQFPANFMLVGALNPCPCGCYPDLNKCRCTEREIQQYIGKLSQPFLDRMDICVEAPRVEYQVLKEKRREEKSEEIRKRVSKARKIQQIRYQSTGILTNAELEGKQLEKYCRLGKKEEQMMRQAFSRLGLTARTYYKILKVGRTIADLDESENIELRHLQEAIGYRAMDKKYWGK</sequence>
<dbReference type="InterPro" id="IPR020568">
    <property type="entry name" value="Ribosomal_Su5_D2-typ_SF"/>
</dbReference>
<accession>A0ABR7G894</accession>
<evidence type="ECO:0000256" key="2">
    <source>
        <dbReference type="ARBA" id="ARBA00022840"/>
    </source>
</evidence>
<feature type="domain" description="Mg chelatase-related protein C-terminal" evidence="4">
    <location>
        <begin position="406"/>
        <end position="501"/>
    </location>
</feature>
<dbReference type="Gene3D" id="3.30.230.10">
    <property type="match status" value="1"/>
</dbReference>
<feature type="domain" description="Magnesium chelatase ChlI-like catalytic" evidence="3">
    <location>
        <begin position="193"/>
        <end position="397"/>
    </location>
</feature>